<dbReference type="AlphaFoldDB" id="Q0RLE1"/>
<evidence type="ECO:0000256" key="2">
    <source>
        <dbReference type="PIRSR" id="PIRSR000097-2"/>
    </source>
</evidence>
<feature type="binding site" evidence="2">
    <location>
        <position position="116"/>
    </location>
    <ligand>
        <name>substrate</name>
    </ligand>
</feature>
<feature type="site" description="Lowers pKa of active site Tyr" evidence="3">
    <location>
        <position position="83"/>
    </location>
</feature>
<evidence type="ECO:0000259" key="4">
    <source>
        <dbReference type="Pfam" id="PF00248"/>
    </source>
</evidence>
<protein>
    <submittedName>
        <fullName evidence="5">Oxidoreductase, NAD(P)-linked</fullName>
        <ecNumber evidence="5">1.1.1.-</ecNumber>
    </submittedName>
</protein>
<dbReference type="PANTHER" id="PTHR43638:SF3">
    <property type="entry name" value="ALDEHYDE REDUCTASE"/>
    <property type="match status" value="1"/>
</dbReference>
<dbReference type="CDD" id="cd19138">
    <property type="entry name" value="AKR_YeaE"/>
    <property type="match status" value="1"/>
</dbReference>
<dbReference type="PRINTS" id="PR00069">
    <property type="entry name" value="ALDKETRDTASE"/>
</dbReference>
<dbReference type="KEGG" id="fal:FRAAL3019"/>
<reference evidence="5 6" key="1">
    <citation type="journal article" date="2007" name="Genome Res.">
        <title>Genome characteristics of facultatively symbiotic Frankia sp. strains reflect host range and host plant biogeography.</title>
        <authorList>
            <person name="Normand P."/>
            <person name="Lapierre P."/>
            <person name="Tisa L.S."/>
            <person name="Gogarten J.P."/>
            <person name="Alloisio N."/>
            <person name="Bagnarol E."/>
            <person name="Bassi C.A."/>
            <person name="Berry A.M."/>
            <person name="Bickhart D.M."/>
            <person name="Choisne N."/>
            <person name="Couloux A."/>
            <person name="Cournoyer B."/>
            <person name="Cruveiller S."/>
            <person name="Daubin V."/>
            <person name="Demange N."/>
            <person name="Francino M.P."/>
            <person name="Goltsman E."/>
            <person name="Huang Y."/>
            <person name="Kopp O.R."/>
            <person name="Labarre L."/>
            <person name="Lapidus A."/>
            <person name="Lavire C."/>
            <person name="Marechal J."/>
            <person name="Martinez M."/>
            <person name="Mastronunzio J.E."/>
            <person name="Mullin B.C."/>
            <person name="Niemann J."/>
            <person name="Pujic P."/>
            <person name="Rawnsley T."/>
            <person name="Rouy Z."/>
            <person name="Schenowitz C."/>
            <person name="Sellstedt A."/>
            <person name="Tavares F."/>
            <person name="Tomkins J.P."/>
            <person name="Vallenet D."/>
            <person name="Valverde C."/>
            <person name="Wall L.G."/>
            <person name="Wang Y."/>
            <person name="Medigue C."/>
            <person name="Benson D.R."/>
        </authorList>
    </citation>
    <scope>NUCLEOTIDE SEQUENCE [LARGE SCALE GENOMIC DNA]</scope>
    <source>
        <strain evidence="6">DSM 45986 / CECT 9034 / ACN14a</strain>
    </source>
</reference>
<organism evidence="5 6">
    <name type="scientific">Frankia alni (strain DSM 45986 / CECT 9034 / ACN14a)</name>
    <dbReference type="NCBI Taxonomy" id="326424"/>
    <lineage>
        <taxon>Bacteria</taxon>
        <taxon>Bacillati</taxon>
        <taxon>Actinomycetota</taxon>
        <taxon>Actinomycetes</taxon>
        <taxon>Frankiales</taxon>
        <taxon>Frankiaceae</taxon>
        <taxon>Frankia</taxon>
    </lineage>
</organism>
<keyword evidence="5" id="KW-0560">Oxidoreductase</keyword>
<name>Q0RLE1_FRAAA</name>
<dbReference type="STRING" id="326424.FRAAL3019"/>
<dbReference type="Pfam" id="PF00248">
    <property type="entry name" value="Aldo_ket_red"/>
    <property type="match status" value="1"/>
</dbReference>
<dbReference type="PANTHER" id="PTHR43638">
    <property type="entry name" value="OXIDOREDUCTASE, ALDO/KETO REDUCTASE FAMILY PROTEIN"/>
    <property type="match status" value="1"/>
</dbReference>
<dbReference type="EMBL" id="CT573213">
    <property type="protein sequence ID" value="CAJ61663.1"/>
    <property type="molecule type" value="Genomic_DNA"/>
</dbReference>
<dbReference type="InterPro" id="IPR036812">
    <property type="entry name" value="NAD(P)_OxRdtase_dom_sf"/>
</dbReference>
<feature type="active site" description="Proton donor" evidence="1">
    <location>
        <position position="58"/>
    </location>
</feature>
<dbReference type="HOGENOM" id="CLU_023205_2_3_11"/>
<dbReference type="eggNOG" id="COG0656">
    <property type="taxonomic scope" value="Bacteria"/>
</dbReference>
<accession>Q0RLE1</accession>
<dbReference type="InterPro" id="IPR020471">
    <property type="entry name" value="AKR"/>
</dbReference>
<dbReference type="PIRSF" id="PIRSF000097">
    <property type="entry name" value="AKR"/>
    <property type="match status" value="1"/>
</dbReference>
<dbReference type="Proteomes" id="UP000000657">
    <property type="component" value="Chromosome"/>
</dbReference>
<evidence type="ECO:0000256" key="1">
    <source>
        <dbReference type="PIRSR" id="PIRSR000097-1"/>
    </source>
</evidence>
<keyword evidence="6" id="KW-1185">Reference proteome</keyword>
<proteinExistence type="predicted"/>
<dbReference type="InterPro" id="IPR023210">
    <property type="entry name" value="NADP_OxRdtase_dom"/>
</dbReference>
<dbReference type="SUPFAM" id="SSF51430">
    <property type="entry name" value="NAD(P)-linked oxidoreductase"/>
    <property type="match status" value="1"/>
</dbReference>
<dbReference type="GO" id="GO:0016491">
    <property type="term" value="F:oxidoreductase activity"/>
    <property type="evidence" value="ECO:0007669"/>
    <property type="project" value="UniProtKB-KW"/>
</dbReference>
<evidence type="ECO:0000256" key="3">
    <source>
        <dbReference type="PIRSR" id="PIRSR000097-3"/>
    </source>
</evidence>
<evidence type="ECO:0000313" key="5">
    <source>
        <dbReference type="EMBL" id="CAJ61663.1"/>
    </source>
</evidence>
<dbReference type="RefSeq" id="WP_011604169.1">
    <property type="nucleotide sequence ID" value="NC_008278.1"/>
</dbReference>
<feature type="domain" description="NADP-dependent oxidoreductase" evidence="4">
    <location>
        <begin position="20"/>
        <end position="268"/>
    </location>
</feature>
<dbReference type="OrthoDB" id="9768793at2"/>
<sequence>MPTAALRTVKLPSGEPISALGLGTWHFAEDPRLRDQEIEAIRTGLDLGMSLIDTAEMYADGAAEELVGEAIDGRREGVFLVSKVLPQHATARGTIAACEASLARLRTDVVDLYLLHWRGPVPLAETLEAFVELVEAGRIRHWGVSNLDVEDMAELVELPGGEAVQTDQVLYNLNRRGTELDLLPWCRERGIPIMAYSPLELGRLAHEPALTGIATSHGATPAQAALAWVLAQEGVVAIPRSHDPRHVREDREALDLRLAPDELADLDRAFPPPPEPVPLEMH</sequence>
<dbReference type="EC" id="1.1.1.-" evidence="5"/>
<evidence type="ECO:0000313" key="6">
    <source>
        <dbReference type="Proteomes" id="UP000000657"/>
    </source>
</evidence>
<gene>
    <name evidence="5" type="ordered locus">FRAAL3019</name>
</gene>
<dbReference type="Gene3D" id="3.20.20.100">
    <property type="entry name" value="NADP-dependent oxidoreductase domain"/>
    <property type="match status" value="1"/>
</dbReference>